<evidence type="ECO:0000313" key="4">
    <source>
        <dbReference type="Proteomes" id="UP001166304"/>
    </source>
</evidence>
<name>A0AA41KMF9_9EURY</name>
<dbReference type="PANTHER" id="PTHR46268:SF6">
    <property type="entry name" value="UNIVERSAL STRESS PROTEIN UP12"/>
    <property type="match status" value="1"/>
</dbReference>
<dbReference type="Gene3D" id="3.40.50.620">
    <property type="entry name" value="HUPs"/>
    <property type="match status" value="1"/>
</dbReference>
<dbReference type="InterPro" id="IPR006015">
    <property type="entry name" value="Universal_stress_UspA"/>
</dbReference>
<evidence type="ECO:0000256" key="1">
    <source>
        <dbReference type="ARBA" id="ARBA00008791"/>
    </source>
</evidence>
<accession>A0AA41KMF9</accession>
<gene>
    <name evidence="3" type="ORF">KTS37_18860</name>
</gene>
<comment type="similarity">
    <text evidence="1">Belongs to the universal stress protein A family.</text>
</comment>
<proteinExistence type="inferred from homology"/>
<dbReference type="Pfam" id="PF00582">
    <property type="entry name" value="Usp"/>
    <property type="match status" value="1"/>
</dbReference>
<dbReference type="EMBL" id="JAHQXE010000007">
    <property type="protein sequence ID" value="MBV0903849.1"/>
    <property type="molecule type" value="Genomic_DNA"/>
</dbReference>
<evidence type="ECO:0000313" key="3">
    <source>
        <dbReference type="EMBL" id="MBV0903849.1"/>
    </source>
</evidence>
<feature type="domain" description="UspA" evidence="2">
    <location>
        <begin position="1"/>
        <end position="138"/>
    </location>
</feature>
<dbReference type="AlphaFoldDB" id="A0AA41KMF9"/>
<dbReference type="Proteomes" id="UP001166304">
    <property type="component" value="Unassembled WGS sequence"/>
</dbReference>
<reference evidence="3" key="1">
    <citation type="submission" date="2021-06" db="EMBL/GenBank/DDBJ databases">
        <title>New haloarchaea isolates fom saline soil.</title>
        <authorList>
            <person name="Duran-Viseras A."/>
            <person name="Sanchez-Porro C.S."/>
            <person name="Ventosa A."/>
        </authorList>
    </citation>
    <scope>NUCLEOTIDE SEQUENCE</scope>
    <source>
        <strain evidence="3">JCM 18369</strain>
    </source>
</reference>
<sequence>MYETILVATDGSDPANRAVEYALDLAASRGAVVHAISVVDTGRYGEPALSTTEIVVDDLEDFARELLADIEERAEARDVEFVAECCHGEPHETIVEYAEEIDADLTLLGRHGASRTGHHIGSVANRVVSHSDRPVQLV</sequence>
<protein>
    <submittedName>
        <fullName evidence="3">Universal stress protein</fullName>
    </submittedName>
</protein>
<organism evidence="3 4">
    <name type="scientific">Haloarcula salina</name>
    <dbReference type="NCBI Taxonomy" id="1429914"/>
    <lineage>
        <taxon>Archaea</taxon>
        <taxon>Methanobacteriati</taxon>
        <taxon>Methanobacteriota</taxon>
        <taxon>Stenosarchaea group</taxon>
        <taxon>Halobacteria</taxon>
        <taxon>Halobacteriales</taxon>
        <taxon>Haloarculaceae</taxon>
        <taxon>Haloarcula</taxon>
    </lineage>
</organism>
<keyword evidence="4" id="KW-1185">Reference proteome</keyword>
<dbReference type="RefSeq" id="WP_162415117.1">
    <property type="nucleotide sequence ID" value="NZ_JAHQXE010000007.1"/>
</dbReference>
<dbReference type="SUPFAM" id="SSF52402">
    <property type="entry name" value="Adenine nucleotide alpha hydrolases-like"/>
    <property type="match status" value="1"/>
</dbReference>
<dbReference type="PANTHER" id="PTHR46268">
    <property type="entry name" value="STRESS RESPONSE PROTEIN NHAX"/>
    <property type="match status" value="1"/>
</dbReference>
<comment type="caution">
    <text evidence="3">The sequence shown here is derived from an EMBL/GenBank/DDBJ whole genome shotgun (WGS) entry which is preliminary data.</text>
</comment>
<evidence type="ECO:0000259" key="2">
    <source>
        <dbReference type="Pfam" id="PF00582"/>
    </source>
</evidence>
<dbReference type="InterPro" id="IPR006016">
    <property type="entry name" value="UspA"/>
</dbReference>
<dbReference type="PRINTS" id="PR01438">
    <property type="entry name" value="UNVRSLSTRESS"/>
</dbReference>
<dbReference type="InterPro" id="IPR014729">
    <property type="entry name" value="Rossmann-like_a/b/a_fold"/>
</dbReference>
<dbReference type="CDD" id="cd00293">
    <property type="entry name" value="USP-like"/>
    <property type="match status" value="1"/>
</dbReference>